<dbReference type="PANTHER" id="PTHR46000:SF9">
    <property type="entry name" value="SEVEN TM RECEPTOR"/>
    <property type="match status" value="1"/>
</dbReference>
<feature type="transmembrane region" description="Helical" evidence="1">
    <location>
        <begin position="100"/>
        <end position="124"/>
    </location>
</feature>
<dbReference type="OrthoDB" id="5819992at2759"/>
<feature type="transmembrane region" description="Helical" evidence="1">
    <location>
        <begin position="20"/>
        <end position="38"/>
    </location>
</feature>
<keyword evidence="1" id="KW-0472">Membrane</keyword>
<keyword evidence="3" id="KW-1185">Reference proteome</keyword>
<feature type="transmembrane region" description="Helical" evidence="1">
    <location>
        <begin position="252"/>
        <end position="277"/>
    </location>
</feature>
<dbReference type="OMA" id="MIFAIME"/>
<name>E3MND1_CAERE</name>
<dbReference type="AlphaFoldDB" id="E3MND1"/>
<dbReference type="Proteomes" id="UP000008281">
    <property type="component" value="Unassembled WGS sequence"/>
</dbReference>
<dbReference type="PANTHER" id="PTHR46000">
    <property type="entry name" value="SEVEN TM RECEPTOR-RELATED"/>
    <property type="match status" value="1"/>
</dbReference>
<feature type="transmembrane region" description="Helical" evidence="1">
    <location>
        <begin position="210"/>
        <end position="231"/>
    </location>
</feature>
<evidence type="ECO:0000313" key="3">
    <source>
        <dbReference type="Proteomes" id="UP000008281"/>
    </source>
</evidence>
<organism evidence="3">
    <name type="scientific">Caenorhabditis remanei</name>
    <name type="common">Caenorhabditis vulgaris</name>
    <dbReference type="NCBI Taxonomy" id="31234"/>
    <lineage>
        <taxon>Eukaryota</taxon>
        <taxon>Metazoa</taxon>
        <taxon>Ecdysozoa</taxon>
        <taxon>Nematoda</taxon>
        <taxon>Chromadorea</taxon>
        <taxon>Rhabditida</taxon>
        <taxon>Rhabditina</taxon>
        <taxon>Rhabditomorpha</taxon>
        <taxon>Rhabditoidea</taxon>
        <taxon>Rhabditidae</taxon>
        <taxon>Peloderinae</taxon>
        <taxon>Caenorhabditis</taxon>
    </lineage>
</organism>
<dbReference type="HOGENOM" id="CLU_036335_4_1_1"/>
<accession>E3MND1</accession>
<keyword evidence="1" id="KW-1133">Transmembrane helix</keyword>
<evidence type="ECO:0000313" key="2">
    <source>
        <dbReference type="EMBL" id="EFP05964.1"/>
    </source>
</evidence>
<sequence length="366" mass="42675">MSSPENYLPWITVTHLIPKIGFFASVILGLILLTLNLCGAQRHFGSYKYIISIFTIFGMIFATNEIIVYPNIHSYNSGFLYFSFDESFGMSSEKTKNIPLASYTFMFAVTLSLLPIQFIYRYWAVFNVQKLKFFHGYYWLIWPFFCSYFGLQYSLGVYFLMDMDEISIEYFREEFLLRYDVNITEIPAKAVLAYNPSDGSVRWWNVMSVLNIYLIVNTLYCIMIYCGWNMHKGMEEKVRNFSEILKNQHKQFYKALVLQIVSPTVILFLPITCIIMLPFFNLKISLPSGVIGCSFTLYPAMDSLIVMYVVSEYRKSAWRIYQNFLVYLNLCNESRGIATGNSTSELLFLLKLKHSTGQKDTKFNSF</sequence>
<reference evidence="2" key="1">
    <citation type="submission" date="2007-07" db="EMBL/GenBank/DDBJ databases">
        <title>PCAP assembly of the Caenorhabditis remanei genome.</title>
        <authorList>
            <consortium name="The Caenorhabditis remanei Sequencing Consortium"/>
            <person name="Wilson R.K."/>
        </authorList>
    </citation>
    <scope>NUCLEOTIDE SEQUENCE [LARGE SCALE GENOMIC DNA]</scope>
    <source>
        <strain evidence="2">PB4641</strain>
    </source>
</reference>
<dbReference type="SUPFAM" id="SSF81321">
    <property type="entry name" value="Family A G protein-coupled receptor-like"/>
    <property type="match status" value="1"/>
</dbReference>
<feature type="transmembrane region" description="Helical" evidence="1">
    <location>
        <begin position="289"/>
        <end position="310"/>
    </location>
</feature>
<dbReference type="EMBL" id="DS268459">
    <property type="protein sequence ID" value="EFP05964.1"/>
    <property type="molecule type" value="Genomic_DNA"/>
</dbReference>
<dbReference type="InParanoid" id="E3MND1"/>
<evidence type="ECO:0008006" key="4">
    <source>
        <dbReference type="Google" id="ProtNLM"/>
    </source>
</evidence>
<proteinExistence type="predicted"/>
<protein>
    <recommendedName>
        <fullName evidence="4">Seven TM Receptor</fullName>
    </recommendedName>
</protein>
<dbReference type="InterPro" id="IPR019428">
    <property type="entry name" value="7TM_GPCR_serpentine_rcpt_Str"/>
</dbReference>
<dbReference type="Pfam" id="PF10326">
    <property type="entry name" value="7TM_GPCR_Str"/>
    <property type="match status" value="1"/>
</dbReference>
<feature type="transmembrane region" description="Helical" evidence="1">
    <location>
        <begin position="136"/>
        <end position="161"/>
    </location>
</feature>
<feature type="transmembrane region" description="Helical" evidence="1">
    <location>
        <begin position="50"/>
        <end position="72"/>
    </location>
</feature>
<gene>
    <name evidence="2" type="ORF">CRE_04922</name>
</gene>
<evidence type="ECO:0000256" key="1">
    <source>
        <dbReference type="SAM" id="Phobius"/>
    </source>
</evidence>
<keyword evidence="1" id="KW-0812">Transmembrane</keyword>